<feature type="transmembrane region" description="Helical" evidence="1">
    <location>
        <begin position="96"/>
        <end position="118"/>
    </location>
</feature>
<feature type="transmembrane region" description="Helical" evidence="1">
    <location>
        <begin position="263"/>
        <end position="288"/>
    </location>
</feature>
<feature type="domain" description="DUF8201" evidence="2">
    <location>
        <begin position="1"/>
        <end position="441"/>
    </location>
</feature>
<organism evidence="3 4">
    <name type="scientific">Chloracidobacterium thermophilum (strain B)</name>
    <dbReference type="NCBI Taxonomy" id="981222"/>
    <lineage>
        <taxon>Bacteria</taxon>
        <taxon>Pseudomonadati</taxon>
        <taxon>Acidobacteriota</taxon>
        <taxon>Terriglobia</taxon>
        <taxon>Terriglobales</taxon>
        <taxon>Acidobacteriaceae</taxon>
        <taxon>Chloracidobacterium</taxon>
    </lineage>
</organism>
<protein>
    <recommendedName>
        <fullName evidence="2">DUF8201 domain-containing protein</fullName>
    </recommendedName>
</protein>
<evidence type="ECO:0000256" key="1">
    <source>
        <dbReference type="SAM" id="Phobius"/>
    </source>
</evidence>
<feature type="transmembrane region" description="Helical" evidence="1">
    <location>
        <begin position="414"/>
        <end position="434"/>
    </location>
</feature>
<dbReference type="HOGENOM" id="CLU_471593_0_0_0"/>
<dbReference type="InterPro" id="IPR058514">
    <property type="entry name" value="DUF8201"/>
</dbReference>
<dbReference type="InterPro" id="IPR058065">
    <property type="entry name" value="LIC_10190-like"/>
</dbReference>
<dbReference type="OrthoDB" id="455143at2"/>
<keyword evidence="1" id="KW-1133">Transmembrane helix</keyword>
<feature type="transmembrane region" description="Helical" evidence="1">
    <location>
        <begin position="67"/>
        <end position="84"/>
    </location>
</feature>
<gene>
    <name evidence="3" type="ordered locus">Cabther_B0368</name>
</gene>
<keyword evidence="1" id="KW-0472">Membrane</keyword>
<reference evidence="3 4" key="1">
    <citation type="journal article" date="2012" name="Environ. Microbiol.">
        <title>Complete genome of Candidatus Chloracidobacterium thermophilum, a chlorophyll-based photoheterotroph belonging to the phylum Acidobacteria.</title>
        <authorList>
            <person name="Garcia Costas A.M."/>
            <person name="Liu Z."/>
            <person name="Tomsho L.P."/>
            <person name="Schuster S.C."/>
            <person name="Ward D.M."/>
            <person name="Bryant D.A."/>
        </authorList>
    </citation>
    <scope>NUCLEOTIDE SEQUENCE [LARGE SCALE GENOMIC DNA]</scope>
    <source>
        <strain evidence="3 4">B</strain>
    </source>
</reference>
<keyword evidence="4" id="KW-1185">Reference proteome</keyword>
<dbReference type="NCBIfam" id="NF047510">
    <property type="entry name" value="LIC_10190_fam"/>
    <property type="match status" value="1"/>
</dbReference>
<feature type="transmembrane region" description="Helical" evidence="1">
    <location>
        <begin position="300"/>
        <end position="319"/>
    </location>
</feature>
<dbReference type="Proteomes" id="UP000006791">
    <property type="component" value="Chromosome 2"/>
</dbReference>
<feature type="transmembrane region" description="Helical" evidence="1">
    <location>
        <begin position="167"/>
        <end position="190"/>
    </location>
</feature>
<evidence type="ECO:0000313" key="3">
    <source>
        <dbReference type="EMBL" id="AEP13370.1"/>
    </source>
</evidence>
<keyword evidence="1" id="KW-0812">Transmembrane</keyword>
<evidence type="ECO:0000259" key="2">
    <source>
        <dbReference type="Pfam" id="PF26626"/>
    </source>
</evidence>
<dbReference type="KEGG" id="ctm:Cabther_B0368"/>
<proteinExistence type="predicted"/>
<dbReference type="STRING" id="981222.Cabther_B0368"/>
<dbReference type="Pfam" id="PF26626">
    <property type="entry name" value="DUF8201"/>
    <property type="match status" value="1"/>
</dbReference>
<feature type="transmembrane region" description="Helical" evidence="1">
    <location>
        <begin position="440"/>
        <end position="468"/>
    </location>
</feature>
<dbReference type="AlphaFoldDB" id="G2LL95"/>
<evidence type="ECO:0000313" key="4">
    <source>
        <dbReference type="Proteomes" id="UP000006791"/>
    </source>
</evidence>
<feature type="transmembrane region" description="Helical" evidence="1">
    <location>
        <begin position="480"/>
        <end position="498"/>
    </location>
</feature>
<feature type="transmembrane region" description="Helical" evidence="1">
    <location>
        <begin position="39"/>
        <end position="61"/>
    </location>
</feature>
<dbReference type="EMBL" id="CP002515">
    <property type="protein sequence ID" value="AEP13370.1"/>
    <property type="molecule type" value="Genomic_DNA"/>
</dbReference>
<sequence>MFVCLIVWFFISILSVFSAFSLLSIFLEKKEIIKLLGIQPFLTSFIGTLALSNLFMILAFFSSLRTTHLVVVSIAVLSYAFFSLTRQDVQTLADILRENFLTMLISSALSFFLISIPHHEASDIVGYHIQMAKYLHEYGLVTGLALIHPQLGHQSIWFALPAPFEDFLGIYSSLIVGGFSLFISFCQFFRSLSRINKDIYEFFLVCFFLLSFVAFYARVYVTSVEVPLNIIIGMTVFCSLRYFSSEDETPDSEVKHLFFWPAVIFPSFGFALKLTGIPVFLFGIYLFIHRFGFKLNKSHLRWGIITTILVLTKLTASALTSGCPLYPSSLFHLQAPWFIGENSSKEVIELITTFARLEVTKAPENINHLNWIFPWSKTLGGKGVIYLFIFLMILILSCILVLKKDFLIFCKKYTSVLLFAAVGVLYVFINAPRIKFMGPYIITMVSMFLLATFQKDAILSSLSLVASFSISEIMVANRKLGLIQALLLLLLVISSTLYREKYKQFIFLTAYTHKLVLHLAYFTALTFYSSTNTNLLLLPEVSSLKRQFTSQDINGVKFFFPKNSISCGYSPLPCSLGKVWSEFSLEDIELIDKEKGIAGGFKRKNYSPE</sequence>
<feature type="transmembrane region" description="Helical" evidence="1">
    <location>
        <begin position="202"/>
        <end position="219"/>
    </location>
</feature>
<feature type="transmembrane region" description="Helical" evidence="1">
    <location>
        <begin position="6"/>
        <end position="27"/>
    </location>
</feature>
<dbReference type="RefSeq" id="WP_014101108.1">
    <property type="nucleotide sequence ID" value="NC_016025.1"/>
</dbReference>
<name>G2LL95_CHLTF</name>
<accession>G2LL95</accession>
<feature type="transmembrane region" description="Helical" evidence="1">
    <location>
        <begin position="383"/>
        <end position="402"/>
    </location>
</feature>